<dbReference type="PRINTS" id="PR00837">
    <property type="entry name" value="V5TPXLIKE"/>
</dbReference>
<gene>
    <name evidence="6" type="ORF">PARMNEM_LOCUS17610</name>
</gene>
<dbReference type="InterPro" id="IPR035940">
    <property type="entry name" value="CAP_sf"/>
</dbReference>
<name>A0AAV1LT93_9NEOP</name>
<evidence type="ECO:0000313" key="7">
    <source>
        <dbReference type="Proteomes" id="UP001314205"/>
    </source>
</evidence>
<evidence type="ECO:0000259" key="5">
    <source>
        <dbReference type="SMART" id="SM00198"/>
    </source>
</evidence>
<keyword evidence="2" id="KW-0964">Secreted</keyword>
<evidence type="ECO:0000256" key="3">
    <source>
        <dbReference type="SAM" id="Phobius"/>
    </source>
</evidence>
<organism evidence="6 7">
    <name type="scientific">Parnassius mnemosyne</name>
    <name type="common">clouded apollo</name>
    <dbReference type="NCBI Taxonomy" id="213953"/>
    <lineage>
        <taxon>Eukaryota</taxon>
        <taxon>Metazoa</taxon>
        <taxon>Ecdysozoa</taxon>
        <taxon>Arthropoda</taxon>
        <taxon>Hexapoda</taxon>
        <taxon>Insecta</taxon>
        <taxon>Pterygota</taxon>
        <taxon>Neoptera</taxon>
        <taxon>Endopterygota</taxon>
        <taxon>Lepidoptera</taxon>
        <taxon>Glossata</taxon>
        <taxon>Ditrysia</taxon>
        <taxon>Papilionoidea</taxon>
        <taxon>Papilionidae</taxon>
        <taxon>Parnassiinae</taxon>
        <taxon>Parnassini</taxon>
        <taxon>Parnassius</taxon>
        <taxon>Driopa</taxon>
    </lineage>
</organism>
<comment type="subcellular location">
    <subcellularLocation>
        <location evidence="1">Secreted</location>
    </subcellularLocation>
</comment>
<dbReference type="InterPro" id="IPR002413">
    <property type="entry name" value="V5_allergen-like"/>
</dbReference>
<dbReference type="Proteomes" id="UP001314205">
    <property type="component" value="Unassembled WGS sequence"/>
</dbReference>
<dbReference type="GO" id="GO:0005576">
    <property type="term" value="C:extracellular region"/>
    <property type="evidence" value="ECO:0007669"/>
    <property type="project" value="UniProtKB-SubCell"/>
</dbReference>
<dbReference type="SUPFAM" id="SSF55797">
    <property type="entry name" value="PR-1-like"/>
    <property type="match status" value="1"/>
</dbReference>
<accession>A0AAV1LT93</accession>
<feature type="transmembrane region" description="Helical" evidence="3">
    <location>
        <begin position="661"/>
        <end position="679"/>
    </location>
</feature>
<reference evidence="6 7" key="1">
    <citation type="submission" date="2023-11" db="EMBL/GenBank/DDBJ databases">
        <authorList>
            <person name="Hedman E."/>
            <person name="Englund M."/>
            <person name="Stromberg M."/>
            <person name="Nyberg Akerstrom W."/>
            <person name="Nylinder S."/>
            <person name="Jareborg N."/>
            <person name="Kallberg Y."/>
            <person name="Kronander E."/>
        </authorList>
    </citation>
    <scope>NUCLEOTIDE SEQUENCE [LARGE SCALE GENOMIC DNA]</scope>
</reference>
<dbReference type="AlphaFoldDB" id="A0AAV1LT93"/>
<dbReference type="EMBL" id="CAVLGL010000104">
    <property type="protein sequence ID" value="CAK1598643.1"/>
    <property type="molecule type" value="Genomic_DNA"/>
</dbReference>
<dbReference type="PRINTS" id="PR00838">
    <property type="entry name" value="V5ALLERGEN"/>
</dbReference>
<dbReference type="InterPro" id="IPR001283">
    <property type="entry name" value="CRISP-related"/>
</dbReference>
<comment type="caution">
    <text evidence="6">The sequence shown here is derived from an EMBL/GenBank/DDBJ whole genome shotgun (WGS) entry which is preliminary data.</text>
</comment>
<sequence length="680" mass="77942">MLAFFVKNLYLLCIIFIILFTSYYCEAKNYCNSNICDNQHTLCKFKLNEPAQRCVDHEKTIKTKKDKQEILDKINSRRNRVASGDIRSLPAAENMLKMEWNDELEISAQRWADQCMPYKQLDIKDFCRDLDNVHVGQNIATVVGESTSLTPAILVDVWYMELLNVNASIISRYRPSNQSHLKHYDYFTQLVWAESNLVGCGGVKFRERFDNGKQNRTINRLICNFAPGGNQFMRSVYIEGVACSHCPFGGVCDPTYTCLCNFKQPLIKQLEINDNEKGLNNHIQNVILSVSTGENYKSNATNNNTRNIESKILTTFSLDNEDESTTTFDYFAQVLNTVYSTETISTGTIITCKDIMPVEDFIEVFKKRLLKDQVLKEFFLTSKMSENKENSDGAYTDASVADFMGQIYSKKESPTTLKATESAYLNSTLLVDLVEAVIFRNNDKISATEKVEQNSKFQSHSDVNAIKIKAELGQVKENLHFTGHYFFPEDDNDQDVKETTELYYDISSMAVSDIELEIENLKRNKGTKDFLEEILESDYNTENLSKIEVLSLNTTHYSETGSEYNLYGNLKTSPTKTSVLLSPFLRKKRCHKNVIIKRNKGISHNDIESKDFKLRINETAIHYIDYKHLLKKIVADLKILTLKEQFHCTDFAILNSSSLCSISNLFLTLLFLFCLLLNFN</sequence>
<keyword evidence="4" id="KW-0732">Signal</keyword>
<feature type="chain" id="PRO_5043606487" description="SCP domain-containing protein" evidence="4">
    <location>
        <begin position="28"/>
        <end position="680"/>
    </location>
</feature>
<dbReference type="InterPro" id="IPR014044">
    <property type="entry name" value="CAP_dom"/>
</dbReference>
<feature type="signal peptide" evidence="4">
    <location>
        <begin position="1"/>
        <end position="27"/>
    </location>
</feature>
<proteinExistence type="predicted"/>
<keyword evidence="3" id="KW-0472">Membrane</keyword>
<dbReference type="CDD" id="cd05380">
    <property type="entry name" value="CAP_euk"/>
    <property type="match status" value="1"/>
</dbReference>
<feature type="domain" description="SCP" evidence="5">
    <location>
        <begin position="65"/>
        <end position="233"/>
    </location>
</feature>
<dbReference type="SMART" id="SM00198">
    <property type="entry name" value="SCP"/>
    <property type="match status" value="1"/>
</dbReference>
<dbReference type="Gene3D" id="3.40.33.10">
    <property type="entry name" value="CAP"/>
    <property type="match status" value="1"/>
</dbReference>
<dbReference type="Pfam" id="PF00188">
    <property type="entry name" value="CAP"/>
    <property type="match status" value="1"/>
</dbReference>
<keyword evidence="7" id="KW-1185">Reference proteome</keyword>
<protein>
    <recommendedName>
        <fullName evidence="5">SCP domain-containing protein</fullName>
    </recommendedName>
</protein>
<evidence type="ECO:0000256" key="2">
    <source>
        <dbReference type="ARBA" id="ARBA00022525"/>
    </source>
</evidence>
<dbReference type="PANTHER" id="PTHR10334">
    <property type="entry name" value="CYSTEINE-RICH SECRETORY PROTEIN-RELATED"/>
    <property type="match status" value="1"/>
</dbReference>
<evidence type="ECO:0000256" key="4">
    <source>
        <dbReference type="SAM" id="SignalP"/>
    </source>
</evidence>
<evidence type="ECO:0000256" key="1">
    <source>
        <dbReference type="ARBA" id="ARBA00004613"/>
    </source>
</evidence>
<keyword evidence="3" id="KW-1133">Transmembrane helix</keyword>
<keyword evidence="3" id="KW-0812">Transmembrane</keyword>
<evidence type="ECO:0000313" key="6">
    <source>
        <dbReference type="EMBL" id="CAK1598643.1"/>
    </source>
</evidence>